<sequence>MGRTKHRLSSQLGWALLAYALVVLPLVSSLPSNERKKDETVFEAVELPVDVATRAPLMRRATERGEVARARYMRQAQAAAVFEASRFAARTLREQQGRKGRPLSPLGGLPDRGDRAELYHFQRRKSTSSSSSIMSKFPASLAVADENTYTYPRNYHLSEKHGKRSPGGPSEHWLDQPGLKSNSFHRSHHFYKRHHHHHHSRQAAKDSSPSRLTQTKEASIESDVTVTLIAPSSVHPTGRSFRVGEDQGTSQLGRLKRKSIRRAERWVGLHERGIMPNSPSESSEEYDGLGKRGIPKIGDGTSPGIPGIIDLVQNSCDGEKLGGLSISRSLANDRNISDFSSILLLLIDSTPNLVDQATFFVRPFEDQSVLEYDHPSVGTSKDLLVALEVPSAPNNSWLKKLCATFDPLDSAIQTFGLALCMNQGSAINNRRMSQAFRYSPHNGILAPYYGAEETKEAVLAAVNERIQAMESDDGNRTSVMSGWNGTGIYDPDPNALGPASNSTTLSMSNYEFNPLHTPDDSNSSYGSSRLEPFSTTYPTPGTPKTVWSSVSVAATAPIPTPILAINDTSVHNHPLVIGEHMDEPVSAASSGTSTSIIMVFRPMAEPQSWRRTKQDIDTPAEREKALAGYQEIGLTSKDSVELSHWTIIDKLSSSETSGTSRPAVACDRYGNVEKSGAPVKYWSDIGASKSSAYDLTDSSGETGTSANPDEANDSLPPKPVLNVAYFGDSGRSAPVPPEEQADFARPILVADPLPEDRTTSEFPSTHLEASQKSEEDMSTTLRDSPSDYGLSSKGSPPGVMATIPKGQFGPLGIPIDASD</sequence>
<feature type="region of interest" description="Disordered" evidence="1">
    <location>
        <begin position="692"/>
        <end position="718"/>
    </location>
</feature>
<feature type="compositionally biased region" description="Polar residues" evidence="1">
    <location>
        <begin position="692"/>
        <end position="707"/>
    </location>
</feature>
<accession>A0A8H7GZH6</accession>
<feature type="chain" id="PRO_5034442358" evidence="2">
    <location>
        <begin position="30"/>
        <end position="819"/>
    </location>
</feature>
<comment type="caution">
    <text evidence="3">The sequence shown here is derived from an EMBL/GenBank/DDBJ whole genome shotgun (WGS) entry which is preliminary data.</text>
</comment>
<feature type="region of interest" description="Disordered" evidence="1">
    <location>
        <begin position="754"/>
        <end position="819"/>
    </location>
</feature>
<feature type="compositionally biased region" description="Polar residues" evidence="1">
    <location>
        <begin position="520"/>
        <end position="529"/>
    </location>
</feature>
<organism evidence="3 4">
    <name type="scientific">Rhizoctonia solani</name>
    <dbReference type="NCBI Taxonomy" id="456999"/>
    <lineage>
        <taxon>Eukaryota</taxon>
        <taxon>Fungi</taxon>
        <taxon>Dikarya</taxon>
        <taxon>Basidiomycota</taxon>
        <taxon>Agaricomycotina</taxon>
        <taxon>Agaricomycetes</taxon>
        <taxon>Cantharellales</taxon>
        <taxon>Ceratobasidiaceae</taxon>
        <taxon>Rhizoctonia</taxon>
    </lineage>
</organism>
<proteinExistence type="predicted"/>
<evidence type="ECO:0000313" key="4">
    <source>
        <dbReference type="Proteomes" id="UP000650582"/>
    </source>
</evidence>
<evidence type="ECO:0000256" key="1">
    <source>
        <dbReference type="SAM" id="MobiDB-lite"/>
    </source>
</evidence>
<name>A0A8H7GZH6_9AGAM</name>
<reference evidence="3" key="1">
    <citation type="submission" date="2020-09" db="EMBL/GenBank/DDBJ databases">
        <title>Comparative genome analyses of four rice-infecting Rhizoctonia solani isolates reveal extensive enrichment of homogalacturonan modification genes.</title>
        <authorList>
            <person name="Lee D.-Y."/>
            <person name="Jeon J."/>
            <person name="Kim K.-T."/>
            <person name="Cheong K."/>
            <person name="Song H."/>
            <person name="Choi G."/>
            <person name="Ko J."/>
            <person name="Opiyo S.O."/>
            <person name="Zuo S."/>
            <person name="Madhav S."/>
            <person name="Lee Y.-H."/>
            <person name="Wang G.-L."/>
        </authorList>
    </citation>
    <scope>NUCLEOTIDE SEQUENCE</scope>
    <source>
        <strain evidence="3">AG1-IA YN-7</strain>
    </source>
</reference>
<protein>
    <submittedName>
        <fullName evidence="3">Uncharacterized protein</fullName>
    </submittedName>
</protein>
<feature type="region of interest" description="Disordered" evidence="1">
    <location>
        <begin position="157"/>
        <end position="179"/>
    </location>
</feature>
<feature type="signal peptide" evidence="2">
    <location>
        <begin position="1"/>
        <end position="29"/>
    </location>
</feature>
<feature type="region of interest" description="Disordered" evidence="1">
    <location>
        <begin position="507"/>
        <end position="529"/>
    </location>
</feature>
<dbReference type="EMBL" id="JACYCC010000277">
    <property type="protein sequence ID" value="KAF8670172.1"/>
    <property type="molecule type" value="Genomic_DNA"/>
</dbReference>
<evidence type="ECO:0000313" key="3">
    <source>
        <dbReference type="EMBL" id="KAF8670172.1"/>
    </source>
</evidence>
<dbReference type="Proteomes" id="UP000650582">
    <property type="component" value="Unassembled WGS sequence"/>
</dbReference>
<feature type="region of interest" description="Disordered" evidence="1">
    <location>
        <begin position="93"/>
        <end position="113"/>
    </location>
</feature>
<dbReference type="AlphaFoldDB" id="A0A8H7GZH6"/>
<evidence type="ECO:0000256" key="2">
    <source>
        <dbReference type="SAM" id="SignalP"/>
    </source>
</evidence>
<keyword evidence="2" id="KW-0732">Signal</keyword>
<feature type="region of interest" description="Disordered" evidence="1">
    <location>
        <begin position="234"/>
        <end position="254"/>
    </location>
</feature>
<feature type="compositionally biased region" description="Polar residues" evidence="1">
    <location>
        <begin position="205"/>
        <end position="219"/>
    </location>
</feature>
<gene>
    <name evidence="3" type="ORF">RHS04_08655</name>
</gene>
<feature type="region of interest" description="Disordered" evidence="1">
    <location>
        <begin position="191"/>
        <end position="219"/>
    </location>
</feature>
<feature type="compositionally biased region" description="Basic residues" evidence="1">
    <location>
        <begin position="191"/>
        <end position="202"/>
    </location>
</feature>